<comment type="caution">
    <text evidence="2">The sequence shown here is derived from an EMBL/GenBank/DDBJ whole genome shotgun (WGS) entry which is preliminary data.</text>
</comment>
<feature type="transmembrane region" description="Helical" evidence="1">
    <location>
        <begin position="6"/>
        <end position="26"/>
    </location>
</feature>
<gene>
    <name evidence="2" type="ORF">ACFFLI_10800</name>
</gene>
<evidence type="ECO:0000313" key="2">
    <source>
        <dbReference type="EMBL" id="MFB9770350.1"/>
    </source>
</evidence>
<sequence>MKAILLNNLVALLVLIGIPGGFAGLLTVLNRRSKRNLVNRFGVNSQVYCGALGIVIHELSHLIVAVLFRHGIQSVRLIKRPHLTAGSDDDLALGYVNHTWQAGNYYQVIGNLFIGVAPIFGCTAALLGLDYWLWPGLARAIMHLAATPTVLDWTGSWHLILTTPTSVGRLILLAGLSLMIVLGGFDLSPADYQNSAVGLYSTLATIIVGTSLLTWLGITTWLQGLIQWGVTLTIILGYAVVLSLLVALASRLLVRR</sequence>
<feature type="transmembrane region" description="Helical" evidence="1">
    <location>
        <begin position="197"/>
        <end position="218"/>
    </location>
</feature>
<feature type="transmembrane region" description="Helical" evidence="1">
    <location>
        <begin position="166"/>
        <end position="185"/>
    </location>
</feature>
<dbReference type="RefSeq" id="WP_137642702.1">
    <property type="nucleotide sequence ID" value="NZ_BJEA01000010.1"/>
</dbReference>
<evidence type="ECO:0000256" key="1">
    <source>
        <dbReference type="SAM" id="Phobius"/>
    </source>
</evidence>
<evidence type="ECO:0008006" key="4">
    <source>
        <dbReference type="Google" id="ProtNLM"/>
    </source>
</evidence>
<name>A0ABV5WX19_9LACO</name>
<protein>
    <recommendedName>
        <fullName evidence="4">Integral membrane protein</fullName>
    </recommendedName>
</protein>
<keyword evidence="1" id="KW-1133">Transmembrane helix</keyword>
<organism evidence="2 3">
    <name type="scientific">Lactiplantibacillus modestisalitolerans</name>
    <dbReference type="NCBI Taxonomy" id="1457219"/>
    <lineage>
        <taxon>Bacteria</taxon>
        <taxon>Bacillati</taxon>
        <taxon>Bacillota</taxon>
        <taxon>Bacilli</taxon>
        <taxon>Lactobacillales</taxon>
        <taxon>Lactobacillaceae</taxon>
        <taxon>Lactiplantibacillus</taxon>
    </lineage>
</organism>
<keyword evidence="3" id="KW-1185">Reference proteome</keyword>
<feature type="transmembrane region" description="Helical" evidence="1">
    <location>
        <begin position="105"/>
        <end position="129"/>
    </location>
</feature>
<keyword evidence="1" id="KW-0812">Transmembrane</keyword>
<feature type="transmembrane region" description="Helical" evidence="1">
    <location>
        <begin position="47"/>
        <end position="68"/>
    </location>
</feature>
<proteinExistence type="predicted"/>
<keyword evidence="1" id="KW-0472">Membrane</keyword>
<accession>A0ABV5WX19</accession>
<dbReference type="EMBL" id="JBHLZY010000025">
    <property type="protein sequence ID" value="MFB9770350.1"/>
    <property type="molecule type" value="Genomic_DNA"/>
</dbReference>
<feature type="transmembrane region" description="Helical" evidence="1">
    <location>
        <begin position="230"/>
        <end position="254"/>
    </location>
</feature>
<evidence type="ECO:0000313" key="3">
    <source>
        <dbReference type="Proteomes" id="UP001589691"/>
    </source>
</evidence>
<reference evidence="2 3" key="1">
    <citation type="submission" date="2024-09" db="EMBL/GenBank/DDBJ databases">
        <authorList>
            <person name="Sun Q."/>
            <person name="Mori K."/>
        </authorList>
    </citation>
    <scope>NUCLEOTIDE SEQUENCE [LARGE SCALE GENOMIC DNA]</scope>
    <source>
        <strain evidence="2 3">TBRC 4576</strain>
    </source>
</reference>
<dbReference type="Proteomes" id="UP001589691">
    <property type="component" value="Unassembled WGS sequence"/>
</dbReference>